<name>A0AAD5S7Y3_9FUNG</name>
<dbReference type="FunFam" id="3.30.160.60:FF:000072">
    <property type="entry name" value="zinc finger protein 143 isoform X1"/>
    <property type="match status" value="1"/>
</dbReference>
<dbReference type="PROSITE" id="PS50157">
    <property type="entry name" value="ZINC_FINGER_C2H2_2"/>
    <property type="match status" value="2"/>
</dbReference>
<gene>
    <name evidence="8" type="primary">NRG1_2</name>
    <name evidence="8" type="ORF">HK097_011345</name>
</gene>
<feature type="domain" description="C2H2-type" evidence="7">
    <location>
        <begin position="505"/>
        <end position="534"/>
    </location>
</feature>
<evidence type="ECO:0000313" key="9">
    <source>
        <dbReference type="Proteomes" id="UP001212841"/>
    </source>
</evidence>
<feature type="compositionally biased region" description="Low complexity" evidence="6">
    <location>
        <begin position="591"/>
        <end position="609"/>
    </location>
</feature>
<feature type="compositionally biased region" description="Polar residues" evidence="6">
    <location>
        <begin position="450"/>
        <end position="462"/>
    </location>
</feature>
<dbReference type="InterPro" id="IPR013087">
    <property type="entry name" value="Znf_C2H2_type"/>
</dbReference>
<comment type="caution">
    <text evidence="8">The sequence shown here is derived from an EMBL/GenBank/DDBJ whole genome shotgun (WGS) entry which is preliminary data.</text>
</comment>
<feature type="compositionally biased region" description="Low complexity" evidence="6">
    <location>
        <begin position="697"/>
        <end position="711"/>
    </location>
</feature>
<dbReference type="PANTHER" id="PTHR14003:SF19">
    <property type="entry name" value="YY2 TRANSCRIPTION FACTOR"/>
    <property type="match status" value="1"/>
</dbReference>
<dbReference type="GO" id="GO:0000785">
    <property type="term" value="C:chromatin"/>
    <property type="evidence" value="ECO:0007669"/>
    <property type="project" value="TreeGrafter"/>
</dbReference>
<evidence type="ECO:0000256" key="3">
    <source>
        <dbReference type="ARBA" id="ARBA00022771"/>
    </source>
</evidence>
<keyword evidence="2" id="KW-0677">Repeat</keyword>
<dbReference type="Proteomes" id="UP001212841">
    <property type="component" value="Unassembled WGS sequence"/>
</dbReference>
<proteinExistence type="predicted"/>
<dbReference type="GO" id="GO:0008270">
    <property type="term" value="F:zinc ion binding"/>
    <property type="evidence" value="ECO:0007669"/>
    <property type="project" value="UniProtKB-KW"/>
</dbReference>
<keyword evidence="4" id="KW-0862">Zinc</keyword>
<dbReference type="SUPFAM" id="SSF57667">
    <property type="entry name" value="beta-beta-alpha zinc fingers"/>
    <property type="match status" value="2"/>
</dbReference>
<evidence type="ECO:0000256" key="4">
    <source>
        <dbReference type="ARBA" id="ARBA00022833"/>
    </source>
</evidence>
<evidence type="ECO:0000256" key="6">
    <source>
        <dbReference type="SAM" id="MobiDB-lite"/>
    </source>
</evidence>
<dbReference type="GO" id="GO:0000981">
    <property type="term" value="F:DNA-binding transcription factor activity, RNA polymerase II-specific"/>
    <property type="evidence" value="ECO:0007669"/>
    <property type="project" value="UniProtKB-ARBA"/>
</dbReference>
<dbReference type="InterPro" id="IPR036236">
    <property type="entry name" value="Znf_C2H2_sf"/>
</dbReference>
<dbReference type="GO" id="GO:0031519">
    <property type="term" value="C:PcG protein complex"/>
    <property type="evidence" value="ECO:0007669"/>
    <property type="project" value="TreeGrafter"/>
</dbReference>
<keyword evidence="1" id="KW-0479">Metal-binding</keyword>
<feature type="domain" description="C2H2-type" evidence="7">
    <location>
        <begin position="535"/>
        <end position="564"/>
    </location>
</feature>
<feature type="compositionally biased region" description="Polar residues" evidence="6">
    <location>
        <begin position="359"/>
        <end position="370"/>
    </location>
</feature>
<keyword evidence="3 5" id="KW-0863">Zinc-finger</keyword>
<feature type="compositionally biased region" description="Basic residues" evidence="6">
    <location>
        <begin position="611"/>
        <end position="620"/>
    </location>
</feature>
<dbReference type="AlphaFoldDB" id="A0AAD5S7Y3"/>
<feature type="compositionally biased region" description="Polar residues" evidence="6">
    <location>
        <begin position="1"/>
        <end position="22"/>
    </location>
</feature>
<feature type="compositionally biased region" description="Low complexity" evidence="6">
    <location>
        <begin position="405"/>
        <end position="418"/>
    </location>
</feature>
<evidence type="ECO:0000313" key="8">
    <source>
        <dbReference type="EMBL" id="KAJ3047648.1"/>
    </source>
</evidence>
<organism evidence="8 9">
    <name type="scientific">Rhizophlyctis rosea</name>
    <dbReference type="NCBI Taxonomy" id="64517"/>
    <lineage>
        <taxon>Eukaryota</taxon>
        <taxon>Fungi</taxon>
        <taxon>Fungi incertae sedis</taxon>
        <taxon>Chytridiomycota</taxon>
        <taxon>Chytridiomycota incertae sedis</taxon>
        <taxon>Chytridiomycetes</taxon>
        <taxon>Rhizophlyctidales</taxon>
        <taxon>Rhizophlyctidaceae</taxon>
        <taxon>Rhizophlyctis</taxon>
    </lineage>
</organism>
<dbReference type="Gene3D" id="3.30.160.60">
    <property type="entry name" value="Classic Zinc Finger"/>
    <property type="match status" value="2"/>
</dbReference>
<keyword evidence="9" id="KW-1185">Reference proteome</keyword>
<sequence>MSSAYFSTTSVEYPQTSTSNDMPSVHEQGTKSGSFRHLGYPAYNPYNLTHPVVSQSTQAQETPVYQYHSPKEFQQQYSWPTPTSPGGSPYPTPPGTPVCHIANYSFYPVDDEFFGESLTPDLPVLQSRYQSLPVVSHIDPVPLHPHHLPFNLETAPPLCTCTKPPPASLLSPPVAGIDPTVFDTREIIGMCSKSLDFAKPFICASPHVLEPDVRLTTSPIYPHTHWAVQHYGQLLQEGQNWSSADDVFLQHAPLLSMSEHVVDALSFAAVEEQQESRSQDQGKGKGKEVEVIMVDEDETEGEEEIPAAVESLVKMSKDPSGFPMYRSEEPKRIDEDLEMTMYVEADDPPPDVTMGSPVAKSSCSVGDTPSPNMPLRQAAALFARQQQQNAAMQEALSPDTINGMSTSASSTNESESSSVQTPSLPEHDGPSSVTEPVLQRRARRGRRPATKQTRYRLSSPDGSDTPMPRKRKRTVKSTSDTEAPTKSRAKRAARTTKAGKCRKRHQCGWPDCGKTFATAGHLSRHTRIHVGVKPFLCPFEGCESAFARQDNMRQHHKTHYKNTNMSPPPIPVSRRKRIIDPRFIVGGAIEGSASSPSHSATGSTSSTPTRRQPKRNKKKREVIEYTSSSESDDEDKKVPHPKMSYPYHFHNENRPDLTPEDFEEVGFLGYDQLPTTAPPRKVAQGSSSGLSDDDDGASGTSSDSQGTSSSSDEGERLDPKDDNRLLYIDANSYSHKWFGLSRDGLRRELLSFWEHLKIATAVQSLVDAAGKSGYMLKAFAHGIKHRPNAIARWKQKREEEIDLGKRDLPQGVVVLVQDAFRKCGVDFVHSLAADMDDTLAAEAHRDRAAILSPSNAFFLYQNVDFDVSEDYTIKNDGKLALQPRPKLELRPYTRKRFLLRPTPATTDHDPELASLEECTYMRGVPSPSARILGNLHIPARPLRLALVVWEIENVLADDSWDNYLGKPEEAVVRLFGDLARERLEGITDLSWQNHLFAMHAVVSEICLWGGGLDSTTMTELLDKGQEGGEGGYLSAA</sequence>
<dbReference type="GO" id="GO:0005667">
    <property type="term" value="C:transcription regulator complex"/>
    <property type="evidence" value="ECO:0007669"/>
    <property type="project" value="TreeGrafter"/>
</dbReference>
<feature type="region of interest" description="Disordered" evidence="6">
    <location>
        <begin position="1"/>
        <end position="33"/>
    </location>
</feature>
<accession>A0AAD5S7Y3</accession>
<dbReference type="PROSITE" id="PS00028">
    <property type="entry name" value="ZINC_FINGER_C2H2_1"/>
    <property type="match status" value="2"/>
</dbReference>
<feature type="compositionally biased region" description="Basic residues" evidence="6">
    <location>
        <begin position="440"/>
        <end position="449"/>
    </location>
</feature>
<feature type="compositionally biased region" description="Basic residues" evidence="6">
    <location>
        <begin position="487"/>
        <end position="505"/>
    </location>
</feature>
<evidence type="ECO:0000256" key="5">
    <source>
        <dbReference type="PROSITE-ProRule" id="PRU00042"/>
    </source>
</evidence>
<evidence type="ECO:0000256" key="1">
    <source>
        <dbReference type="ARBA" id="ARBA00022723"/>
    </source>
</evidence>
<feature type="compositionally biased region" description="Low complexity" evidence="6">
    <location>
        <begin position="377"/>
        <end position="391"/>
    </location>
</feature>
<protein>
    <submittedName>
        <fullName evidence="8">Transcriptional repressor</fullName>
    </submittedName>
</protein>
<evidence type="ECO:0000259" key="7">
    <source>
        <dbReference type="PROSITE" id="PS50157"/>
    </source>
</evidence>
<feature type="region of interest" description="Disordered" evidence="6">
    <location>
        <begin position="347"/>
        <end position="505"/>
    </location>
</feature>
<dbReference type="PANTHER" id="PTHR14003">
    <property type="entry name" value="TRANSCRIPTIONAL REPRESSOR PROTEIN YY"/>
    <property type="match status" value="1"/>
</dbReference>
<dbReference type="SMART" id="SM00355">
    <property type="entry name" value="ZnF_C2H2"/>
    <property type="match status" value="2"/>
</dbReference>
<reference evidence="8" key="1">
    <citation type="submission" date="2020-05" db="EMBL/GenBank/DDBJ databases">
        <title>Phylogenomic resolution of chytrid fungi.</title>
        <authorList>
            <person name="Stajich J.E."/>
            <person name="Amses K."/>
            <person name="Simmons R."/>
            <person name="Seto K."/>
            <person name="Myers J."/>
            <person name="Bonds A."/>
            <person name="Quandt C.A."/>
            <person name="Barry K."/>
            <person name="Liu P."/>
            <person name="Grigoriev I."/>
            <person name="Longcore J.E."/>
            <person name="James T.Y."/>
        </authorList>
    </citation>
    <scope>NUCLEOTIDE SEQUENCE</scope>
    <source>
        <strain evidence="8">JEL0318</strain>
    </source>
</reference>
<feature type="region of interest" description="Disordered" evidence="6">
    <location>
        <begin position="588"/>
        <end position="720"/>
    </location>
</feature>
<dbReference type="GO" id="GO:0000978">
    <property type="term" value="F:RNA polymerase II cis-regulatory region sequence-specific DNA binding"/>
    <property type="evidence" value="ECO:0007669"/>
    <property type="project" value="TreeGrafter"/>
</dbReference>
<evidence type="ECO:0000256" key="2">
    <source>
        <dbReference type="ARBA" id="ARBA00022737"/>
    </source>
</evidence>
<dbReference type="EMBL" id="JADGJD010000923">
    <property type="protein sequence ID" value="KAJ3047648.1"/>
    <property type="molecule type" value="Genomic_DNA"/>
</dbReference>
<dbReference type="Pfam" id="PF00096">
    <property type="entry name" value="zf-C2H2"/>
    <property type="match status" value="1"/>
</dbReference>